<organism evidence="1 2">
    <name type="scientific">Cichorium intybus</name>
    <name type="common">Chicory</name>
    <dbReference type="NCBI Taxonomy" id="13427"/>
    <lineage>
        <taxon>Eukaryota</taxon>
        <taxon>Viridiplantae</taxon>
        <taxon>Streptophyta</taxon>
        <taxon>Embryophyta</taxon>
        <taxon>Tracheophyta</taxon>
        <taxon>Spermatophyta</taxon>
        <taxon>Magnoliopsida</taxon>
        <taxon>eudicotyledons</taxon>
        <taxon>Gunneridae</taxon>
        <taxon>Pentapetalae</taxon>
        <taxon>asterids</taxon>
        <taxon>campanulids</taxon>
        <taxon>Asterales</taxon>
        <taxon>Asteraceae</taxon>
        <taxon>Cichorioideae</taxon>
        <taxon>Cichorieae</taxon>
        <taxon>Cichoriinae</taxon>
        <taxon>Cichorium</taxon>
    </lineage>
</organism>
<dbReference type="EMBL" id="CM042014">
    <property type="protein sequence ID" value="KAI3722383.1"/>
    <property type="molecule type" value="Genomic_DNA"/>
</dbReference>
<comment type="caution">
    <text evidence="1">The sequence shown here is derived from an EMBL/GenBank/DDBJ whole genome shotgun (WGS) entry which is preliminary data.</text>
</comment>
<dbReference type="Proteomes" id="UP001055811">
    <property type="component" value="Linkage Group LG06"/>
</dbReference>
<proteinExistence type="predicted"/>
<reference evidence="2" key="1">
    <citation type="journal article" date="2022" name="Mol. Ecol. Resour.">
        <title>The genomes of chicory, endive, great burdock and yacon provide insights into Asteraceae palaeo-polyploidization history and plant inulin production.</title>
        <authorList>
            <person name="Fan W."/>
            <person name="Wang S."/>
            <person name="Wang H."/>
            <person name="Wang A."/>
            <person name="Jiang F."/>
            <person name="Liu H."/>
            <person name="Zhao H."/>
            <person name="Xu D."/>
            <person name="Zhang Y."/>
        </authorList>
    </citation>
    <scope>NUCLEOTIDE SEQUENCE [LARGE SCALE GENOMIC DNA]</scope>
    <source>
        <strain evidence="2">cv. Punajuju</strain>
    </source>
</reference>
<keyword evidence="2" id="KW-1185">Reference proteome</keyword>
<evidence type="ECO:0000313" key="1">
    <source>
        <dbReference type="EMBL" id="KAI3722383.1"/>
    </source>
</evidence>
<accession>A0ACB9BK38</accession>
<protein>
    <submittedName>
        <fullName evidence="1">Uncharacterized protein</fullName>
    </submittedName>
</protein>
<evidence type="ECO:0000313" key="2">
    <source>
        <dbReference type="Proteomes" id="UP001055811"/>
    </source>
</evidence>
<gene>
    <name evidence="1" type="ORF">L2E82_33420</name>
</gene>
<sequence>MTKPHVLVIPLPAQGHVIPIMELARRLVKKGVKVTFVNTETIHKVVTSNLLEKDDYDQDLMHMVSIPDGLEPSDRNDIIKVTKSVLEFMPSKFEELVEKINKEDCNKVTCIVADAFMSWAIRVAKKNGIRSAVFWPAPSIALATMICSQKLINDGIINNNGIPLNDDMIRLSETMPPIKPANLPWICVENMATKEILFRHTRVVAEWAVLVERVICNSSIALEPATFNQFPQMLPIGPLLASNRLANQTGHFWQEDYTCLKWLDQQSACSVLYIAFGSTTILNQTQFTELALGLELSNRPFMWVVRTGMIANETVTFPDGFEERVGSRGKVVSWAPQQKVLAHPSVACIMSHCGWNSTLEGVTNGLPFLCWPYFADQILNETYICDMWKTGLGFRKDEQGIITKEEIKCKVEHLLSDKSYKDRALEIKEKVRSSVKPGGSSHQNLCNFIEWIHEKDTDTTTSDQRGSM</sequence>
<name>A0ACB9BK38_CICIN</name>
<reference evidence="1 2" key="2">
    <citation type="journal article" date="2022" name="Mol. Ecol. Resour.">
        <title>The genomes of chicory, endive, great burdock and yacon provide insights into Asteraceae paleo-polyploidization history and plant inulin production.</title>
        <authorList>
            <person name="Fan W."/>
            <person name="Wang S."/>
            <person name="Wang H."/>
            <person name="Wang A."/>
            <person name="Jiang F."/>
            <person name="Liu H."/>
            <person name="Zhao H."/>
            <person name="Xu D."/>
            <person name="Zhang Y."/>
        </authorList>
    </citation>
    <scope>NUCLEOTIDE SEQUENCE [LARGE SCALE GENOMIC DNA]</scope>
    <source>
        <strain evidence="2">cv. Punajuju</strain>
        <tissue evidence="1">Leaves</tissue>
    </source>
</reference>